<dbReference type="Gene3D" id="3.90.79.10">
    <property type="entry name" value="Nucleoside Triphosphate Pyrophosphohydrolase"/>
    <property type="match status" value="1"/>
</dbReference>
<proteinExistence type="inferred from homology"/>
<evidence type="ECO:0000256" key="3">
    <source>
        <dbReference type="ARBA" id="ARBA00022801"/>
    </source>
</evidence>
<dbReference type="InterPro" id="IPR000086">
    <property type="entry name" value="NUDIX_hydrolase_dom"/>
</dbReference>
<reference evidence="7" key="1">
    <citation type="submission" date="2022-12" db="EMBL/GenBank/DDBJ databases">
        <title>Reference genome sequencing for broad-spectrum identification of bacterial and archaeal isolates by mass spectrometry.</title>
        <authorList>
            <person name="Sekiguchi Y."/>
            <person name="Tourlousse D.M."/>
        </authorList>
    </citation>
    <scope>NUCLEOTIDE SEQUENCE</scope>
    <source>
        <strain evidence="7">LLR39Z86</strain>
    </source>
</reference>
<dbReference type="Pfam" id="PF00293">
    <property type="entry name" value="NUDIX"/>
    <property type="match status" value="1"/>
</dbReference>
<comment type="similarity">
    <text evidence="2 5">Belongs to the Nudix hydrolase family.</text>
</comment>
<comment type="cofactor">
    <cofactor evidence="1">
        <name>Mg(2+)</name>
        <dbReference type="ChEBI" id="CHEBI:18420"/>
    </cofactor>
</comment>
<keyword evidence="8" id="KW-1185">Reference proteome</keyword>
<feature type="domain" description="Nudix hydrolase" evidence="6">
    <location>
        <begin position="253"/>
        <end position="384"/>
    </location>
</feature>
<dbReference type="PANTHER" id="PTHR43046:SF12">
    <property type="entry name" value="GDP-MANNOSE MANNOSYL HYDROLASE"/>
    <property type="match status" value="1"/>
</dbReference>
<comment type="caution">
    <text evidence="7">The sequence shown here is derived from an EMBL/GenBank/DDBJ whole genome shotgun (WGS) entry which is preliminary data.</text>
</comment>
<evidence type="ECO:0000256" key="1">
    <source>
        <dbReference type="ARBA" id="ARBA00001946"/>
    </source>
</evidence>
<dbReference type="GO" id="GO:0016787">
    <property type="term" value="F:hydrolase activity"/>
    <property type="evidence" value="ECO:0007669"/>
    <property type="project" value="UniProtKB-KW"/>
</dbReference>
<dbReference type="CDD" id="cd02883">
    <property type="entry name" value="NUDIX_Hydrolase"/>
    <property type="match status" value="1"/>
</dbReference>
<organism evidence="7 8">
    <name type="scientific">Glycomyces algeriensis</name>
    <dbReference type="NCBI Taxonomy" id="256037"/>
    <lineage>
        <taxon>Bacteria</taxon>
        <taxon>Bacillati</taxon>
        <taxon>Actinomycetota</taxon>
        <taxon>Actinomycetes</taxon>
        <taxon>Glycomycetales</taxon>
        <taxon>Glycomycetaceae</taxon>
        <taxon>Glycomyces</taxon>
    </lineage>
</organism>
<evidence type="ECO:0000313" key="7">
    <source>
        <dbReference type="EMBL" id="GLI43543.1"/>
    </source>
</evidence>
<dbReference type="PROSITE" id="PS51462">
    <property type="entry name" value="NUDIX"/>
    <property type="match status" value="1"/>
</dbReference>
<dbReference type="InterPro" id="IPR020476">
    <property type="entry name" value="Nudix_hydrolase"/>
</dbReference>
<dbReference type="PROSITE" id="PS00893">
    <property type="entry name" value="NUDIX_BOX"/>
    <property type="match status" value="1"/>
</dbReference>
<name>A0A9W6LHE7_9ACTN</name>
<evidence type="ECO:0000256" key="4">
    <source>
        <dbReference type="ARBA" id="ARBA00022842"/>
    </source>
</evidence>
<keyword evidence="4" id="KW-0460">Magnesium</keyword>
<dbReference type="RefSeq" id="WP_270113868.1">
    <property type="nucleotide sequence ID" value="NZ_BAAAOL010000017.1"/>
</dbReference>
<evidence type="ECO:0000256" key="5">
    <source>
        <dbReference type="RuleBase" id="RU003476"/>
    </source>
</evidence>
<sequence length="389" mass="41690">MTTNPTADSDAARPEAIGLARLADMLRAEAANGLYWGCDLGEEARLRALREHAAALLAEVDHRSYEEISAVFANDSGLRTPIPGTEFRIDCGDGTRLVHRRRFRADTLAQRLEATAAALGADVPAEPVAIADTDLADLPCPHTYLLVYEFTTDLDADAAEKLLEPADPDLDGDLPTFAPAASAVERERGPLRVSPAAKAILDAVAATAQTSLAEATSPYSVERHHRVAAHCERTVAADLAYPRIDCGDLAAYGVPTGADAAVFDDEGRVLVIKRTDTGQWAVPGGGAEVGEPVALAAVREAFEETGLEVALTGLSWAFDKRDTDLGDSRMPMIMSFTAVQTRPGQAIRLAPLEASDHRWMTEAEAADADLFRGHELRVPVAFARNRTER</sequence>
<accession>A0A9W6LHE7</accession>
<dbReference type="Proteomes" id="UP001144313">
    <property type="component" value="Unassembled WGS sequence"/>
</dbReference>
<dbReference type="PRINTS" id="PR00502">
    <property type="entry name" value="NUDIXFAMILY"/>
</dbReference>
<dbReference type="InterPro" id="IPR020084">
    <property type="entry name" value="NUDIX_hydrolase_CS"/>
</dbReference>
<keyword evidence="3 5" id="KW-0378">Hydrolase</keyword>
<dbReference type="SUPFAM" id="SSF55811">
    <property type="entry name" value="Nudix"/>
    <property type="match status" value="1"/>
</dbReference>
<dbReference type="PANTHER" id="PTHR43046">
    <property type="entry name" value="GDP-MANNOSE MANNOSYL HYDROLASE"/>
    <property type="match status" value="1"/>
</dbReference>
<evidence type="ECO:0000259" key="6">
    <source>
        <dbReference type="PROSITE" id="PS51462"/>
    </source>
</evidence>
<dbReference type="AlphaFoldDB" id="A0A9W6LHE7"/>
<protein>
    <recommendedName>
        <fullName evidence="6">Nudix hydrolase domain-containing protein</fullName>
    </recommendedName>
</protein>
<dbReference type="EMBL" id="BSDT01000001">
    <property type="protein sequence ID" value="GLI43543.1"/>
    <property type="molecule type" value="Genomic_DNA"/>
</dbReference>
<dbReference type="InterPro" id="IPR015797">
    <property type="entry name" value="NUDIX_hydrolase-like_dom_sf"/>
</dbReference>
<evidence type="ECO:0000313" key="8">
    <source>
        <dbReference type="Proteomes" id="UP001144313"/>
    </source>
</evidence>
<gene>
    <name evidence="7" type="ORF">GALLR39Z86_33930</name>
</gene>
<evidence type="ECO:0000256" key="2">
    <source>
        <dbReference type="ARBA" id="ARBA00005582"/>
    </source>
</evidence>